<dbReference type="GO" id="GO:0005516">
    <property type="term" value="F:calmodulin binding"/>
    <property type="evidence" value="ECO:0007669"/>
    <property type="project" value="InterPro"/>
</dbReference>
<keyword evidence="3" id="KW-0805">Transcription regulation</keyword>
<comment type="caution">
    <text evidence="12">The sequence shown here is derived from an EMBL/GenBank/DDBJ whole genome shotgun (WGS) entry which is preliminary data.</text>
</comment>
<evidence type="ECO:0000256" key="3">
    <source>
        <dbReference type="ARBA" id="ARBA00023015"/>
    </source>
</evidence>
<dbReference type="InterPro" id="IPR046829">
    <property type="entry name" value="Calmod_bind_C"/>
</dbReference>
<feature type="domain" description="Calmodulin binding protein C-terminal" evidence="11">
    <location>
        <begin position="278"/>
        <end position="340"/>
    </location>
</feature>
<keyword evidence="4" id="KW-0238">DNA-binding</keyword>
<evidence type="ECO:0000256" key="4">
    <source>
        <dbReference type="ARBA" id="ARBA00023125"/>
    </source>
</evidence>
<evidence type="ECO:0000256" key="8">
    <source>
        <dbReference type="SAM" id="MobiDB-lite"/>
    </source>
</evidence>
<feature type="domain" description="Calmodulin binding protein central" evidence="10">
    <location>
        <begin position="208"/>
        <end position="273"/>
    </location>
</feature>
<name>A0AAD8HBA5_9APIA</name>
<dbReference type="Pfam" id="PF20452">
    <property type="entry name" value="Calmod_bind_C"/>
    <property type="match status" value="1"/>
</dbReference>
<dbReference type="GO" id="GO:0043565">
    <property type="term" value="F:sequence-specific DNA binding"/>
    <property type="evidence" value="ECO:0007669"/>
    <property type="project" value="TreeGrafter"/>
</dbReference>
<evidence type="ECO:0000259" key="9">
    <source>
        <dbReference type="Pfam" id="PF07887"/>
    </source>
</evidence>
<organism evidence="12 13">
    <name type="scientific">Heracleum sosnowskyi</name>
    <dbReference type="NCBI Taxonomy" id="360622"/>
    <lineage>
        <taxon>Eukaryota</taxon>
        <taxon>Viridiplantae</taxon>
        <taxon>Streptophyta</taxon>
        <taxon>Embryophyta</taxon>
        <taxon>Tracheophyta</taxon>
        <taxon>Spermatophyta</taxon>
        <taxon>Magnoliopsida</taxon>
        <taxon>eudicotyledons</taxon>
        <taxon>Gunneridae</taxon>
        <taxon>Pentapetalae</taxon>
        <taxon>asterids</taxon>
        <taxon>campanulids</taxon>
        <taxon>Apiales</taxon>
        <taxon>Apiaceae</taxon>
        <taxon>Apioideae</taxon>
        <taxon>apioid superclade</taxon>
        <taxon>Tordylieae</taxon>
        <taxon>Tordyliinae</taxon>
        <taxon>Heracleum</taxon>
    </lineage>
</organism>
<dbReference type="GO" id="GO:0005634">
    <property type="term" value="C:nucleus"/>
    <property type="evidence" value="ECO:0007669"/>
    <property type="project" value="UniProtKB-SubCell"/>
</dbReference>
<keyword evidence="5" id="KW-0010">Activator</keyword>
<sequence length="517" mass="58361">MSQKRHQPLLQQDDGCSSDDMRRKSPRNAMREVMKFRNLQQHIVPVLEPLIRKIVKEEVDLAVRRHMNCMNWDSSSEEMQPPDSKNLQLQFSESISLPVFTGSRIEGDQGTAMKVTLVDAVSGQVVTRGPTSSANVEIVVLEGDFDGNEVGEIFLTDNSSWTRSRKFRLGARVVDNKNGIRVREAKTESFIVRDHRGELYKKHHPPCLSDEVWRLEKISKDGAFHKRLSAENVTTVKDFLTLLFLDPAKLRDILGPGMSAKMWEVTVDHARTCELGRKVHLYWHTAEKKSAVVFNVVGQVTGMLIECQYVSSDKLSEIELAEAQRLVILAFKQWEEVTSYDDETFLVDGFPLLSDVYHPTNSSPMAESSNIIDISSLDSISIDYPQLNFTTPDIMPSIYSIGCSSTVDEYGIHLESINSRFDQSMIFPNRAAESLISDLESFTPAPCDEHLQYLDTDSSLQNASLGSQSDKHGMVDGFIYAHSAAAVAIVKAHRRWIILFSVLRWFSILRIVAKKSM</sequence>
<dbReference type="PANTHER" id="PTHR31713">
    <property type="entry name" value="OS02G0177800 PROTEIN"/>
    <property type="match status" value="1"/>
</dbReference>
<evidence type="ECO:0000256" key="6">
    <source>
        <dbReference type="ARBA" id="ARBA00023163"/>
    </source>
</evidence>
<gene>
    <name evidence="12" type="ORF">POM88_038902</name>
</gene>
<dbReference type="InterPro" id="IPR012416">
    <property type="entry name" value="CBP60"/>
</dbReference>
<dbReference type="InterPro" id="IPR046831">
    <property type="entry name" value="Calmodulin_bind_N"/>
</dbReference>
<evidence type="ECO:0000259" key="11">
    <source>
        <dbReference type="Pfam" id="PF20452"/>
    </source>
</evidence>
<reference evidence="12" key="2">
    <citation type="submission" date="2023-05" db="EMBL/GenBank/DDBJ databases">
        <authorList>
            <person name="Schelkunov M.I."/>
        </authorList>
    </citation>
    <scope>NUCLEOTIDE SEQUENCE</scope>
    <source>
        <strain evidence="12">Hsosn_3</strain>
        <tissue evidence="12">Leaf</tissue>
    </source>
</reference>
<dbReference type="GO" id="GO:0003700">
    <property type="term" value="F:DNA-binding transcription factor activity"/>
    <property type="evidence" value="ECO:0007669"/>
    <property type="project" value="TreeGrafter"/>
</dbReference>
<evidence type="ECO:0000256" key="5">
    <source>
        <dbReference type="ARBA" id="ARBA00023159"/>
    </source>
</evidence>
<evidence type="ECO:0000313" key="12">
    <source>
        <dbReference type="EMBL" id="KAK1363341.1"/>
    </source>
</evidence>
<dbReference type="Pfam" id="PF07887">
    <property type="entry name" value="Calmodulin_bind"/>
    <property type="match status" value="2"/>
</dbReference>
<dbReference type="GO" id="GO:0080142">
    <property type="term" value="P:regulation of salicylic acid biosynthetic process"/>
    <property type="evidence" value="ECO:0007669"/>
    <property type="project" value="TreeGrafter"/>
</dbReference>
<proteinExistence type="inferred from homology"/>
<comment type="similarity">
    <text evidence="2">Belongs to the plant ACBP60 protein family.</text>
</comment>
<evidence type="ECO:0000313" key="13">
    <source>
        <dbReference type="Proteomes" id="UP001237642"/>
    </source>
</evidence>
<keyword evidence="7" id="KW-0539">Nucleus</keyword>
<dbReference type="EMBL" id="JAUIZM010000009">
    <property type="protein sequence ID" value="KAK1363341.1"/>
    <property type="molecule type" value="Genomic_DNA"/>
</dbReference>
<evidence type="ECO:0000256" key="1">
    <source>
        <dbReference type="ARBA" id="ARBA00004123"/>
    </source>
</evidence>
<feature type="domain" description="Calmodulin binding protein-like N-terminal" evidence="9">
    <location>
        <begin position="150"/>
        <end position="195"/>
    </location>
</feature>
<dbReference type="InterPro" id="IPR046830">
    <property type="entry name" value="Calmod_bind_M"/>
</dbReference>
<keyword evidence="13" id="KW-1185">Reference proteome</keyword>
<comment type="subcellular location">
    <subcellularLocation>
        <location evidence="1">Nucleus</location>
    </subcellularLocation>
</comment>
<keyword evidence="6" id="KW-0804">Transcription</keyword>
<feature type="region of interest" description="Disordered" evidence="8">
    <location>
        <begin position="1"/>
        <end position="26"/>
    </location>
</feature>
<evidence type="ECO:0000256" key="2">
    <source>
        <dbReference type="ARBA" id="ARBA00007214"/>
    </source>
</evidence>
<dbReference type="AlphaFoldDB" id="A0AAD8HBA5"/>
<accession>A0AAD8HBA5</accession>
<protein>
    <submittedName>
        <fullName evidence="12">Calmodulin-binding protein 60 a</fullName>
    </submittedName>
</protein>
<reference evidence="12" key="1">
    <citation type="submission" date="2023-02" db="EMBL/GenBank/DDBJ databases">
        <title>Genome of toxic invasive species Heracleum sosnowskyi carries increased number of genes despite the absence of recent whole-genome duplications.</title>
        <authorList>
            <person name="Schelkunov M."/>
            <person name="Shtratnikova V."/>
            <person name="Makarenko M."/>
            <person name="Klepikova A."/>
            <person name="Omelchenko D."/>
            <person name="Novikova G."/>
            <person name="Obukhova E."/>
            <person name="Bogdanov V."/>
            <person name="Penin A."/>
            <person name="Logacheva M."/>
        </authorList>
    </citation>
    <scope>NUCLEOTIDE SEQUENCE</scope>
    <source>
        <strain evidence="12">Hsosn_3</strain>
        <tissue evidence="12">Leaf</tissue>
    </source>
</reference>
<feature type="domain" description="Calmodulin binding protein-like N-terminal" evidence="9">
    <location>
        <begin position="87"/>
        <end position="148"/>
    </location>
</feature>
<dbReference type="PANTHER" id="PTHR31713:SF14">
    <property type="entry name" value="CALMODULIN-BINDING PROTEIN 60 A"/>
    <property type="match status" value="1"/>
</dbReference>
<dbReference type="Proteomes" id="UP001237642">
    <property type="component" value="Unassembled WGS sequence"/>
</dbReference>
<dbReference type="Pfam" id="PF20451">
    <property type="entry name" value="Calmod_bind_M"/>
    <property type="match status" value="1"/>
</dbReference>
<evidence type="ECO:0000256" key="7">
    <source>
        <dbReference type="ARBA" id="ARBA00023242"/>
    </source>
</evidence>
<evidence type="ECO:0000259" key="10">
    <source>
        <dbReference type="Pfam" id="PF20451"/>
    </source>
</evidence>